<sequence length="158" mass="16358">MTTHRITSALLATVGIAHLLPATAARSRRRVERTYGVRVADPGTELLLRHRATFFGLVGAALLAGAADPRCRWPAIATGAASVASFLALAGPTDALSPQLRRVRDVDVVLLGMLGAAAACEAVGGHHGAGNRKAASEEAAFLLPQLDSNQQPFVSVSS</sequence>
<protein>
    <recommendedName>
        <fullName evidence="3">Phosphopantetheine adenylyltransferase</fullName>
    </recommendedName>
</protein>
<keyword evidence="2" id="KW-1185">Reference proteome</keyword>
<organism evidence="1 2">
    <name type="scientific">Tsukamurella pulmonis</name>
    <dbReference type="NCBI Taxonomy" id="47312"/>
    <lineage>
        <taxon>Bacteria</taxon>
        <taxon>Bacillati</taxon>
        <taxon>Actinomycetota</taxon>
        <taxon>Actinomycetes</taxon>
        <taxon>Mycobacteriales</taxon>
        <taxon>Tsukamurellaceae</taxon>
        <taxon>Tsukamurella</taxon>
    </lineage>
</organism>
<dbReference type="STRING" id="47312.SAMN04489765_3105"/>
<proteinExistence type="predicted"/>
<evidence type="ECO:0008006" key="3">
    <source>
        <dbReference type="Google" id="ProtNLM"/>
    </source>
</evidence>
<gene>
    <name evidence="1" type="ORF">SAMN04489765_3105</name>
</gene>
<dbReference type="OrthoDB" id="4775431at2"/>
<dbReference type="RefSeq" id="WP_068568782.1">
    <property type="nucleotide sequence ID" value="NZ_FNLF01000002.1"/>
</dbReference>
<dbReference type="AlphaFoldDB" id="A0A1H1G4Q9"/>
<dbReference type="Proteomes" id="UP000183053">
    <property type="component" value="Unassembled WGS sequence"/>
</dbReference>
<reference evidence="2" key="1">
    <citation type="submission" date="2016-10" db="EMBL/GenBank/DDBJ databases">
        <authorList>
            <person name="Varghese N."/>
            <person name="Submissions S."/>
        </authorList>
    </citation>
    <scope>NUCLEOTIDE SEQUENCE [LARGE SCALE GENOMIC DNA]</scope>
    <source>
        <strain evidence="2">DSM 44142</strain>
    </source>
</reference>
<evidence type="ECO:0000313" key="1">
    <source>
        <dbReference type="EMBL" id="SDR08150.1"/>
    </source>
</evidence>
<dbReference type="EMBL" id="FNLF01000002">
    <property type="protein sequence ID" value="SDR08150.1"/>
    <property type="molecule type" value="Genomic_DNA"/>
</dbReference>
<name>A0A1H1G4Q9_9ACTN</name>
<accession>A0A1H1G4Q9</accession>
<evidence type="ECO:0000313" key="2">
    <source>
        <dbReference type="Proteomes" id="UP000183053"/>
    </source>
</evidence>